<dbReference type="HOGENOM" id="CLU_2535106_0_0_4"/>
<evidence type="ECO:0000313" key="3">
    <source>
        <dbReference type="Proteomes" id="UP000005267"/>
    </source>
</evidence>
<keyword evidence="3" id="KW-1185">Reference proteome</keyword>
<dbReference type="GO" id="GO:0004156">
    <property type="term" value="F:dihydropteroate synthase activity"/>
    <property type="evidence" value="ECO:0007669"/>
    <property type="project" value="TreeGrafter"/>
</dbReference>
<dbReference type="KEGG" id="aka:TKWG_08515"/>
<dbReference type="STRING" id="1036672.TKWG_08515"/>
<proteinExistence type="predicted"/>
<dbReference type="PANTHER" id="PTHR20941:SF1">
    <property type="entry name" value="FOLIC ACID SYNTHESIS PROTEIN FOL1"/>
    <property type="match status" value="1"/>
</dbReference>
<evidence type="ECO:0000313" key="2">
    <source>
        <dbReference type="EMBL" id="AFK62068.1"/>
    </source>
</evidence>
<dbReference type="SUPFAM" id="SSF51717">
    <property type="entry name" value="Dihydropteroate synthetase-like"/>
    <property type="match status" value="1"/>
</dbReference>
<reference evidence="3" key="2">
    <citation type="journal article" date="2013" name="PLoS ONE">
        <title>Genome implosion elicits host-confinement in Alcaligenaceae: evidence from the comparative genomics of Tetrathiobacter kashmirensis, a pathogen in the making.</title>
        <authorList>
            <person name="Ghosh W."/>
            <person name="Alam M."/>
            <person name="Roy C."/>
            <person name="Pyne P."/>
            <person name="George A."/>
            <person name="Chakraborty R."/>
            <person name="Majumder S."/>
            <person name="Agarwal A."/>
            <person name="Chakraborty S."/>
            <person name="Majumdar S."/>
            <person name="Gupta S.K."/>
        </authorList>
    </citation>
    <scope>NUCLEOTIDE SEQUENCE [LARGE SCALE GENOMIC DNA]</scope>
    <source>
        <strain evidence="3">WT001</strain>
    </source>
</reference>
<name>I3UAN0_ADVKW</name>
<dbReference type="Pfam" id="PF00809">
    <property type="entry name" value="Pterin_bind"/>
    <property type="match status" value="1"/>
</dbReference>
<protein>
    <submittedName>
        <fullName evidence="2">Dihydropteroate synthase</fullName>
    </submittedName>
</protein>
<dbReference type="GO" id="GO:0005829">
    <property type="term" value="C:cytosol"/>
    <property type="evidence" value="ECO:0007669"/>
    <property type="project" value="TreeGrafter"/>
</dbReference>
<feature type="domain" description="Pterin-binding" evidence="1">
    <location>
        <begin position="21"/>
        <end position="66"/>
    </location>
</feature>
<accession>I3UAN0</accession>
<gene>
    <name evidence="2" type="ordered locus">TKWG_08515</name>
</gene>
<reference evidence="2 3" key="1">
    <citation type="journal article" date="2011" name="J. Bacteriol.">
        <title>Whole-genome shotgun sequencing of the sulfur-oxidizing chemoautotroph Tetrathiobacter kashmirensis.</title>
        <authorList>
            <person name="Ghosh W."/>
            <person name="George A."/>
            <person name="Agarwal A."/>
            <person name="Raj P."/>
            <person name="Alam M."/>
            <person name="Pyne P."/>
            <person name="Das Gupta S.K."/>
        </authorList>
    </citation>
    <scope>NUCLEOTIDE SEQUENCE [LARGE SCALE GENOMIC DNA]</scope>
    <source>
        <strain evidence="2 3">WT001</strain>
    </source>
</reference>
<dbReference type="AlphaFoldDB" id="I3UAN0"/>
<organism evidence="2 3">
    <name type="scientific">Advenella kashmirensis (strain DSM 17095 / LMG 22695 / WT001)</name>
    <name type="common">Tetrathiobacter kashmirensis</name>
    <dbReference type="NCBI Taxonomy" id="1036672"/>
    <lineage>
        <taxon>Bacteria</taxon>
        <taxon>Pseudomonadati</taxon>
        <taxon>Pseudomonadota</taxon>
        <taxon>Betaproteobacteria</taxon>
        <taxon>Burkholderiales</taxon>
        <taxon>Alcaligenaceae</taxon>
    </lineage>
</organism>
<dbReference type="InterPro" id="IPR011005">
    <property type="entry name" value="Dihydropteroate_synth-like_sf"/>
</dbReference>
<dbReference type="Gene3D" id="3.20.20.20">
    <property type="entry name" value="Dihydropteroate synthase-like"/>
    <property type="match status" value="1"/>
</dbReference>
<dbReference type="EMBL" id="CP003555">
    <property type="protein sequence ID" value="AFK62068.1"/>
    <property type="molecule type" value="Genomic_DNA"/>
</dbReference>
<dbReference type="InterPro" id="IPR045031">
    <property type="entry name" value="DHP_synth-like"/>
</dbReference>
<dbReference type="GO" id="GO:0046654">
    <property type="term" value="P:tetrahydrofolate biosynthetic process"/>
    <property type="evidence" value="ECO:0007669"/>
    <property type="project" value="TreeGrafter"/>
</dbReference>
<dbReference type="PANTHER" id="PTHR20941">
    <property type="entry name" value="FOLATE SYNTHESIS PROTEINS"/>
    <property type="match status" value="1"/>
</dbReference>
<sequence length="83" mass="8857">MNYSTFICGRFELTLKRPLVMGIVNVTPDSFSDGAAHFSADAATAHALELIGQGADILDIGGESTRQVLMPSPKRRSSGASFR</sequence>
<dbReference type="InterPro" id="IPR000489">
    <property type="entry name" value="Pterin-binding_dom"/>
</dbReference>
<evidence type="ECO:0000259" key="1">
    <source>
        <dbReference type="Pfam" id="PF00809"/>
    </source>
</evidence>
<dbReference type="Proteomes" id="UP000005267">
    <property type="component" value="Chromosome"/>
</dbReference>